<dbReference type="Gene3D" id="2.115.10.20">
    <property type="entry name" value="Glycosyl hydrolase domain, family 43"/>
    <property type="match status" value="1"/>
</dbReference>
<evidence type="ECO:0000256" key="1">
    <source>
        <dbReference type="SAM" id="MobiDB-lite"/>
    </source>
</evidence>
<dbReference type="EMBL" id="CP139781">
    <property type="protein sequence ID" value="WRQ85510.1"/>
    <property type="molecule type" value="Genomic_DNA"/>
</dbReference>
<gene>
    <name evidence="2" type="ORF">K1X11_011925</name>
</gene>
<dbReference type="RefSeq" id="WP_221031958.1">
    <property type="nucleotide sequence ID" value="NZ_CP139781.1"/>
</dbReference>
<sequence length="433" mass="48376">MSIVTVPGEGFRAYYRGLPTPSRAAEGLDVTAYATSTDGVTWSKPADNIVLREHAPASHNLNVFYDLNPAAPAEERWKAVGGIQTSGLRRFVSADGVNWTPFMAGEPMMPITDDYRYDSLNVVFWSEAEAKYVCYYRSFRDFEDGRRVRWVSRATSLDFVTWHDEGPMAFLDADGDAAPPEQIYTNQTTPYFRAPHLYVGIAGRLVEGRQVVTDGMAARLGVDPDYYRDVSDGVLLTTRGDLTYQRTFVESFLRPGPGWENWTSRNNYPALGIIPTGPREMSFFVQRRYGQPDQHMARYTLRTDGFASLHAGYKTGEWLSRPIRFSGNRLEINYATSAAGSLRFELQDAAGEPIDGFALADSRLVVGDEIAGWVDWQGEVDLSALAGRVVRLRIELQDADLFAFAFATEEANAAQNSAPNTIQHEPTHRPPRP</sequence>
<name>A0ABZ1C1X3_9BACT</name>
<organism evidence="2 3">
    <name type="scientific">Actomonas aquatica</name>
    <dbReference type="NCBI Taxonomy" id="2866162"/>
    <lineage>
        <taxon>Bacteria</taxon>
        <taxon>Pseudomonadati</taxon>
        <taxon>Verrucomicrobiota</taxon>
        <taxon>Opitutia</taxon>
        <taxon>Opitutales</taxon>
        <taxon>Opitutaceae</taxon>
        <taxon>Actomonas</taxon>
    </lineage>
</organism>
<proteinExistence type="predicted"/>
<feature type="region of interest" description="Disordered" evidence="1">
    <location>
        <begin position="414"/>
        <end position="433"/>
    </location>
</feature>
<accession>A0ABZ1C1X3</accession>
<evidence type="ECO:0000313" key="2">
    <source>
        <dbReference type="EMBL" id="WRQ85510.1"/>
    </source>
</evidence>
<keyword evidence="3" id="KW-1185">Reference proteome</keyword>
<reference evidence="2 3" key="2">
    <citation type="submission" date="2023-12" db="EMBL/GenBank/DDBJ databases">
        <title>Description of an unclassified Opitutus bacterium of Verrucomicrobiota.</title>
        <authorList>
            <person name="Zhang D.-F."/>
        </authorList>
    </citation>
    <scope>NUCLEOTIDE SEQUENCE [LARGE SCALE GENOMIC DNA]</scope>
    <source>
        <strain evidence="2 3">WL0086</strain>
    </source>
</reference>
<dbReference type="InterPro" id="IPR023296">
    <property type="entry name" value="Glyco_hydro_beta-prop_sf"/>
</dbReference>
<dbReference type="Proteomes" id="UP000738431">
    <property type="component" value="Chromosome"/>
</dbReference>
<protein>
    <submittedName>
        <fullName evidence="2">Uncharacterized protein</fullName>
    </submittedName>
</protein>
<dbReference type="SUPFAM" id="SSF75005">
    <property type="entry name" value="Arabinanase/levansucrase/invertase"/>
    <property type="match status" value="1"/>
</dbReference>
<reference evidence="2 3" key="1">
    <citation type="submission" date="2021-08" db="EMBL/GenBank/DDBJ databases">
        <authorList>
            <person name="Zhang D."/>
            <person name="Zhang A."/>
            <person name="Wang L."/>
        </authorList>
    </citation>
    <scope>NUCLEOTIDE SEQUENCE [LARGE SCALE GENOMIC DNA]</scope>
    <source>
        <strain evidence="2 3">WL0086</strain>
    </source>
</reference>
<evidence type="ECO:0000313" key="3">
    <source>
        <dbReference type="Proteomes" id="UP000738431"/>
    </source>
</evidence>